<gene>
    <name evidence="1" type="ORF">GGI25_004650</name>
</gene>
<proteinExistence type="predicted"/>
<comment type="caution">
    <text evidence="1">The sequence shown here is derived from an EMBL/GenBank/DDBJ whole genome shotgun (WGS) entry which is preliminary data.</text>
</comment>
<accession>A0A9W8KWZ5</accession>
<reference evidence="1" key="1">
    <citation type="submission" date="2022-07" db="EMBL/GenBank/DDBJ databases">
        <title>Phylogenomic reconstructions and comparative analyses of Kickxellomycotina fungi.</title>
        <authorList>
            <person name="Reynolds N.K."/>
            <person name="Stajich J.E."/>
            <person name="Barry K."/>
            <person name="Grigoriev I.V."/>
            <person name="Crous P."/>
            <person name="Smith M.E."/>
        </authorList>
    </citation>
    <scope>NUCLEOTIDE SEQUENCE</scope>
    <source>
        <strain evidence="1">NRRL 3115</strain>
    </source>
</reference>
<evidence type="ECO:0000313" key="2">
    <source>
        <dbReference type="Proteomes" id="UP001151518"/>
    </source>
</evidence>
<dbReference type="EMBL" id="JANBTW010000066">
    <property type="protein sequence ID" value="KAJ2673595.1"/>
    <property type="molecule type" value="Genomic_DNA"/>
</dbReference>
<protein>
    <submittedName>
        <fullName evidence="1">Uncharacterized protein</fullName>
    </submittedName>
</protein>
<dbReference type="OrthoDB" id="5577111at2759"/>
<organism evidence="1 2">
    <name type="scientific">Coemansia spiralis</name>
    <dbReference type="NCBI Taxonomy" id="417178"/>
    <lineage>
        <taxon>Eukaryota</taxon>
        <taxon>Fungi</taxon>
        <taxon>Fungi incertae sedis</taxon>
        <taxon>Zoopagomycota</taxon>
        <taxon>Kickxellomycotina</taxon>
        <taxon>Kickxellomycetes</taxon>
        <taxon>Kickxellales</taxon>
        <taxon>Kickxellaceae</taxon>
        <taxon>Coemansia</taxon>
    </lineage>
</organism>
<sequence length="560" mass="63846">MHHINKLPSSILSLILDHATAPLNRWWKDWRRGLTLLQVCSLWRTHGSPLVYKYMFIYCIEADSDDDSDDESDDLATRANHTYGMLPKMKWVSNANLTIANENVSIVNKVVINLRGPGYLFPFLNGVLEILTMSQTTWESVTSLSFHLASDFAEPERAGDLTVRDQVEITARFTDLFRSMFSRINDLRINGNDAGEMFCNFADRLTYHYSMCAKRLEFLYPMSCMAPCFSEGLTYLHLVVRPYIGQLIPLVHSLPLKYLCLDGISPNFRWQCFYSQSENGRNVCFRDLETLTVHYNAIVGVDVDAMVTSNYSGRENEELAYTLYFPSLKYLTISKCPENGGLLCNSRIPNILHTVNFEGSVGAVKALADCGITRLHNLTASLRANTISEYDQKQMVTATNYLYSVPQIENTAILCLFDNVTLPDTDELDWRNLDELTLDSPASLTQVLQLIPKMPKLTSLSCYSLQIKQRMLINAPQKITEESWNFMPSLETNIERIAICNHVDLFSRTVAFAIACYFMVSIKSLKYLLVSRLNLAQISEFIDTFKQIYPHLLDIKVNTQ</sequence>
<dbReference type="AlphaFoldDB" id="A0A9W8KWZ5"/>
<evidence type="ECO:0000313" key="1">
    <source>
        <dbReference type="EMBL" id="KAJ2673595.1"/>
    </source>
</evidence>
<name>A0A9W8KWZ5_9FUNG</name>
<dbReference type="Proteomes" id="UP001151518">
    <property type="component" value="Unassembled WGS sequence"/>
</dbReference>